<feature type="domain" description="NB-ARC" evidence="6">
    <location>
        <begin position="10"/>
        <end position="92"/>
    </location>
</feature>
<dbReference type="PRINTS" id="PR00364">
    <property type="entry name" value="DISEASERSIST"/>
</dbReference>
<dbReference type="GO" id="GO:0098542">
    <property type="term" value="P:defense response to other organism"/>
    <property type="evidence" value="ECO:0007669"/>
    <property type="project" value="TreeGrafter"/>
</dbReference>
<evidence type="ECO:0000313" key="7">
    <source>
        <dbReference type="EMBL" id="WMV16400.1"/>
    </source>
</evidence>
<name>A0AAF0Q6C4_SOLVR</name>
<dbReference type="Gene3D" id="1.10.8.430">
    <property type="entry name" value="Helical domain of apoptotic protease-activating factors"/>
    <property type="match status" value="1"/>
</dbReference>
<dbReference type="SUPFAM" id="SSF52540">
    <property type="entry name" value="P-loop containing nucleoside triphosphate hydrolases"/>
    <property type="match status" value="1"/>
</dbReference>
<dbReference type="InterPro" id="IPR002182">
    <property type="entry name" value="NB-ARC"/>
</dbReference>
<evidence type="ECO:0000259" key="6">
    <source>
        <dbReference type="Pfam" id="PF00931"/>
    </source>
</evidence>
<dbReference type="InterPro" id="IPR042197">
    <property type="entry name" value="Apaf_helical"/>
</dbReference>
<dbReference type="Pfam" id="PF00931">
    <property type="entry name" value="NB-ARC"/>
    <property type="match status" value="1"/>
</dbReference>
<evidence type="ECO:0000256" key="1">
    <source>
        <dbReference type="ARBA" id="ARBA00004170"/>
    </source>
</evidence>
<evidence type="ECO:0000256" key="5">
    <source>
        <dbReference type="ARBA" id="ARBA00023136"/>
    </source>
</evidence>
<protein>
    <recommendedName>
        <fullName evidence="6">NB-ARC domain-containing protein</fullName>
    </recommendedName>
</protein>
<evidence type="ECO:0000256" key="2">
    <source>
        <dbReference type="ARBA" id="ARBA00022614"/>
    </source>
</evidence>
<feature type="non-terminal residue" evidence="7">
    <location>
        <position position="1"/>
    </location>
</feature>
<dbReference type="InterPro" id="IPR044974">
    <property type="entry name" value="Disease_R_plants"/>
</dbReference>
<keyword evidence="3" id="KW-0611">Plant defense</keyword>
<accession>A0AAF0Q6C4</accession>
<dbReference type="PANTHER" id="PTHR23155:SF1150">
    <property type="entry name" value="NB-ARC DOMAIN-CONTAINING PROTEIN"/>
    <property type="match status" value="1"/>
</dbReference>
<sequence>EVDNEGGVESIASKIYQRLKQEKSFLVILDDVCEVIDLDDVGVPQPKDHAGSNVIITCRSLDVCRQMKTDTDMNVSTLDEDESWQLFVKNAGDVANRVDIEPLAMDIARECGGLPLAITVIATSMRGKSRVELWEDALKSLRMSEPYDAHVIQKVYKIIKLSLDNLESRDIELSTYRQSKEAL</sequence>
<evidence type="ECO:0000256" key="4">
    <source>
        <dbReference type="ARBA" id="ARBA00023054"/>
    </source>
</evidence>
<dbReference type="EMBL" id="CP133613">
    <property type="protein sequence ID" value="WMV16400.1"/>
    <property type="molecule type" value="Genomic_DNA"/>
</dbReference>
<dbReference type="FunFam" id="1.10.8.430:FF:000003">
    <property type="entry name" value="Probable disease resistance protein At5g66910"/>
    <property type="match status" value="1"/>
</dbReference>
<dbReference type="GO" id="GO:0016020">
    <property type="term" value="C:membrane"/>
    <property type="evidence" value="ECO:0007669"/>
    <property type="project" value="UniProtKB-SubCell"/>
</dbReference>
<dbReference type="PANTHER" id="PTHR23155">
    <property type="entry name" value="DISEASE RESISTANCE PROTEIN RP"/>
    <property type="match status" value="1"/>
</dbReference>
<keyword evidence="4" id="KW-0175">Coiled coil</keyword>
<keyword evidence="8" id="KW-1185">Reference proteome</keyword>
<dbReference type="AlphaFoldDB" id="A0AAF0Q6C4"/>
<organism evidence="7 8">
    <name type="scientific">Solanum verrucosum</name>
    <dbReference type="NCBI Taxonomy" id="315347"/>
    <lineage>
        <taxon>Eukaryota</taxon>
        <taxon>Viridiplantae</taxon>
        <taxon>Streptophyta</taxon>
        <taxon>Embryophyta</taxon>
        <taxon>Tracheophyta</taxon>
        <taxon>Spermatophyta</taxon>
        <taxon>Magnoliopsida</taxon>
        <taxon>eudicotyledons</taxon>
        <taxon>Gunneridae</taxon>
        <taxon>Pentapetalae</taxon>
        <taxon>asterids</taxon>
        <taxon>lamiids</taxon>
        <taxon>Solanales</taxon>
        <taxon>Solanaceae</taxon>
        <taxon>Solanoideae</taxon>
        <taxon>Solaneae</taxon>
        <taxon>Solanum</taxon>
    </lineage>
</organism>
<keyword evidence="5" id="KW-0472">Membrane</keyword>
<keyword evidence="2" id="KW-0433">Leucine-rich repeat</keyword>
<proteinExistence type="predicted"/>
<dbReference type="GO" id="GO:0005524">
    <property type="term" value="F:ATP binding"/>
    <property type="evidence" value="ECO:0007669"/>
    <property type="project" value="UniProtKB-KW"/>
</dbReference>
<dbReference type="Gene3D" id="3.40.50.300">
    <property type="entry name" value="P-loop containing nucleotide triphosphate hydrolases"/>
    <property type="match status" value="1"/>
</dbReference>
<dbReference type="Proteomes" id="UP001234989">
    <property type="component" value="Chromosome 2"/>
</dbReference>
<comment type="subcellular location">
    <subcellularLocation>
        <location evidence="1">Membrane</location>
        <topology evidence="1">Peripheral membrane protein</topology>
    </subcellularLocation>
</comment>
<reference evidence="7" key="1">
    <citation type="submission" date="2023-08" db="EMBL/GenBank/DDBJ databases">
        <title>A de novo genome assembly of Solanum verrucosum Schlechtendal, a Mexican diploid species geographically isolated from the other diploid A-genome species in potato relatives.</title>
        <authorList>
            <person name="Hosaka K."/>
        </authorList>
    </citation>
    <scope>NUCLEOTIDE SEQUENCE</scope>
    <source>
        <tissue evidence="7">Young leaves</tissue>
    </source>
</reference>
<dbReference type="InterPro" id="IPR027417">
    <property type="entry name" value="P-loop_NTPase"/>
</dbReference>
<gene>
    <name evidence="7" type="ORF">MTR67_009785</name>
</gene>
<dbReference type="GO" id="GO:0043531">
    <property type="term" value="F:ADP binding"/>
    <property type="evidence" value="ECO:0007669"/>
    <property type="project" value="InterPro"/>
</dbReference>
<evidence type="ECO:0000256" key="3">
    <source>
        <dbReference type="ARBA" id="ARBA00022821"/>
    </source>
</evidence>
<evidence type="ECO:0000313" key="8">
    <source>
        <dbReference type="Proteomes" id="UP001234989"/>
    </source>
</evidence>